<dbReference type="InterPro" id="IPR008494">
    <property type="entry name" value="DUF776"/>
</dbReference>
<dbReference type="AlphaFoldDB" id="A0A8K0P0S3"/>
<keyword evidence="2" id="KW-0597">Phosphoprotein</keyword>
<reference evidence="6" key="1">
    <citation type="submission" date="2013-04" db="EMBL/GenBank/DDBJ databases">
        <authorList>
            <person name="Qu J."/>
            <person name="Murali S.C."/>
            <person name="Bandaranaike D."/>
            <person name="Bellair M."/>
            <person name="Blankenburg K."/>
            <person name="Chao H."/>
            <person name="Dinh H."/>
            <person name="Doddapaneni H."/>
            <person name="Downs B."/>
            <person name="Dugan-Rocha S."/>
            <person name="Elkadiri S."/>
            <person name="Gnanaolivu R.D."/>
            <person name="Hernandez B."/>
            <person name="Javaid M."/>
            <person name="Jayaseelan J.C."/>
            <person name="Lee S."/>
            <person name="Li M."/>
            <person name="Ming W."/>
            <person name="Munidasa M."/>
            <person name="Muniz J."/>
            <person name="Nguyen L."/>
            <person name="Ongeri F."/>
            <person name="Osuji N."/>
            <person name="Pu L.-L."/>
            <person name="Puazo M."/>
            <person name="Qu C."/>
            <person name="Quiroz J."/>
            <person name="Raj R."/>
            <person name="Weissenberger G."/>
            <person name="Xin Y."/>
            <person name="Zou X."/>
            <person name="Han Y."/>
            <person name="Richards S."/>
            <person name="Worley K."/>
            <person name="Muzny D."/>
            <person name="Gibbs R."/>
        </authorList>
    </citation>
    <scope>NUCLEOTIDE SEQUENCE</scope>
    <source>
        <strain evidence="6">Sampled in the wild</strain>
    </source>
</reference>
<dbReference type="GO" id="GO:0070301">
    <property type="term" value="P:cellular response to hydrogen peroxide"/>
    <property type="evidence" value="ECO:0007669"/>
    <property type="project" value="TreeGrafter"/>
</dbReference>
<reference evidence="6" key="2">
    <citation type="submission" date="2017-10" db="EMBL/GenBank/DDBJ databases">
        <title>Ladona fulva Genome sequencing and assembly.</title>
        <authorList>
            <person name="Murali S."/>
            <person name="Richards S."/>
            <person name="Bandaranaike D."/>
            <person name="Bellair M."/>
            <person name="Blankenburg K."/>
            <person name="Chao H."/>
            <person name="Dinh H."/>
            <person name="Doddapaneni H."/>
            <person name="Dugan-Rocha S."/>
            <person name="Elkadiri S."/>
            <person name="Gnanaolivu R."/>
            <person name="Hernandez B."/>
            <person name="Skinner E."/>
            <person name="Javaid M."/>
            <person name="Lee S."/>
            <person name="Li M."/>
            <person name="Ming W."/>
            <person name="Munidasa M."/>
            <person name="Muniz J."/>
            <person name="Nguyen L."/>
            <person name="Hughes D."/>
            <person name="Osuji N."/>
            <person name="Pu L.-L."/>
            <person name="Puazo M."/>
            <person name="Qu C."/>
            <person name="Quiroz J."/>
            <person name="Raj R."/>
            <person name="Weissenberger G."/>
            <person name="Xin Y."/>
            <person name="Zou X."/>
            <person name="Han Y."/>
            <person name="Worley K."/>
            <person name="Muzny D."/>
            <person name="Gibbs R."/>
        </authorList>
    </citation>
    <scope>NUCLEOTIDE SEQUENCE</scope>
    <source>
        <strain evidence="6">Sampled in the wild</strain>
    </source>
</reference>
<name>A0A8K0P0S3_LADFU</name>
<feature type="region of interest" description="Disordered" evidence="5">
    <location>
        <begin position="238"/>
        <end position="258"/>
    </location>
</feature>
<evidence type="ECO:0000313" key="7">
    <source>
        <dbReference type="Proteomes" id="UP000792457"/>
    </source>
</evidence>
<comment type="caution">
    <text evidence="6">The sequence shown here is derived from an EMBL/GenBank/DDBJ whole genome shotgun (WGS) entry which is preliminary data.</text>
</comment>
<feature type="region of interest" description="Disordered" evidence="5">
    <location>
        <begin position="276"/>
        <end position="299"/>
    </location>
</feature>
<evidence type="ECO:0000256" key="4">
    <source>
        <dbReference type="ARBA" id="ARBA00031405"/>
    </source>
</evidence>
<dbReference type="OrthoDB" id="10045817at2759"/>
<proteinExistence type="predicted"/>
<dbReference type="Proteomes" id="UP000792457">
    <property type="component" value="Unassembled WGS sequence"/>
</dbReference>
<sequence length="333" mass="36035">MSTSPQENKMPDVNESIANNSPESALEKLTFSGEECTRISCKCNVAEAGKKVGRKVVGPKCLKSDGWHHRHITNRPTKPQPFIFRRSKLTFIQSKCLSSGKPVLRSPVLKLSNGLESGSSPNLIPISPPAPLRVPNSSSVRKPLRDLPNSLLPVLPDPDSISSNHLTGKCSSTGLSCYGSRQEDFESLAAAANPAVSSASDIPPSTIPILSPCKGDGAETSFKDPNYRVFRMKFKKPKRRATTQLSPEKSQSGEEVCELSKDDVLEGISSISIAQQHPVNASSSSQSTSCSQQARMSPSAPLSDITINELAGYFDTFVHIPKKMSQMAEMMYT</sequence>
<evidence type="ECO:0000256" key="5">
    <source>
        <dbReference type="SAM" id="MobiDB-lite"/>
    </source>
</evidence>
<feature type="region of interest" description="Disordered" evidence="5">
    <location>
        <begin position="1"/>
        <end position="21"/>
    </location>
</feature>
<protein>
    <recommendedName>
        <fullName evidence="1">Oxidative stress-responsive serine-rich protein 1</fullName>
    </recommendedName>
    <alternativeName>
        <fullName evidence="4">Oxidative stress-responsive protein 1</fullName>
    </alternativeName>
    <alternativeName>
        <fullName evidence="3">Peroxide-inducible transcript 1 protein</fullName>
    </alternativeName>
</protein>
<dbReference type="PANTHER" id="PTHR31383">
    <property type="entry name" value="OXIDATIVE STRESS-RESPONSE SERINE-RICH PROTEIN 1"/>
    <property type="match status" value="1"/>
</dbReference>
<feature type="compositionally biased region" description="Low complexity" evidence="5">
    <location>
        <begin position="282"/>
        <end position="293"/>
    </location>
</feature>
<gene>
    <name evidence="6" type="ORF">J437_LFUL007922</name>
</gene>
<evidence type="ECO:0000256" key="3">
    <source>
        <dbReference type="ARBA" id="ARBA00029721"/>
    </source>
</evidence>
<evidence type="ECO:0000313" key="6">
    <source>
        <dbReference type="EMBL" id="KAG8229236.1"/>
    </source>
</evidence>
<evidence type="ECO:0000256" key="2">
    <source>
        <dbReference type="ARBA" id="ARBA00022553"/>
    </source>
</evidence>
<accession>A0A8K0P0S3</accession>
<dbReference type="PANTHER" id="PTHR31383:SF2">
    <property type="entry name" value="OXIDATIVE STRESS-RESPONSIVE SERINE-RICH PROTEIN 1"/>
    <property type="match status" value="1"/>
</dbReference>
<dbReference type="EMBL" id="KZ308418">
    <property type="protein sequence ID" value="KAG8229236.1"/>
    <property type="molecule type" value="Genomic_DNA"/>
</dbReference>
<keyword evidence="7" id="KW-1185">Reference proteome</keyword>
<evidence type="ECO:0000256" key="1">
    <source>
        <dbReference type="ARBA" id="ARBA00015005"/>
    </source>
</evidence>
<organism evidence="6 7">
    <name type="scientific">Ladona fulva</name>
    <name type="common">Scarce chaser dragonfly</name>
    <name type="synonym">Libellula fulva</name>
    <dbReference type="NCBI Taxonomy" id="123851"/>
    <lineage>
        <taxon>Eukaryota</taxon>
        <taxon>Metazoa</taxon>
        <taxon>Ecdysozoa</taxon>
        <taxon>Arthropoda</taxon>
        <taxon>Hexapoda</taxon>
        <taxon>Insecta</taxon>
        <taxon>Pterygota</taxon>
        <taxon>Palaeoptera</taxon>
        <taxon>Odonata</taxon>
        <taxon>Epiprocta</taxon>
        <taxon>Anisoptera</taxon>
        <taxon>Libelluloidea</taxon>
        <taxon>Libellulidae</taxon>
        <taxon>Ladona</taxon>
    </lineage>
</organism>